<feature type="region of interest" description="Disordered" evidence="1">
    <location>
        <begin position="1"/>
        <end position="23"/>
    </location>
</feature>
<sequence length="62" mass="6693">MSTFTKSTSPVTITAVPASSRPHRARRGMPGWFILPSAALPLLFFLCPIGMVVWRAAAGHAR</sequence>
<evidence type="ECO:0000256" key="2">
    <source>
        <dbReference type="SAM" id="Phobius"/>
    </source>
</evidence>
<reference evidence="3 4" key="1">
    <citation type="submission" date="2016-10" db="EMBL/GenBank/DDBJ databases">
        <authorList>
            <person name="de Groot N.N."/>
        </authorList>
    </citation>
    <scope>NUCLEOTIDE SEQUENCE [LARGE SCALE GENOMIC DNA]</scope>
    <source>
        <strain evidence="3 4">DSM 43067</strain>
    </source>
</reference>
<keyword evidence="2" id="KW-1133">Transmembrane helix</keyword>
<dbReference type="GeneID" id="99648422"/>
<protein>
    <submittedName>
        <fullName evidence="3">Uncharacterized protein</fullName>
    </submittedName>
</protein>
<dbReference type="RefSeq" id="WP_021592303.1">
    <property type="nucleotide sequence ID" value="NZ_CP083237.1"/>
</dbReference>
<gene>
    <name evidence="3" type="ORF">SAMN04489713_10938</name>
</gene>
<keyword evidence="2" id="KW-0812">Transmembrane</keyword>
<feature type="compositionally biased region" description="Polar residues" evidence="1">
    <location>
        <begin position="1"/>
        <end position="12"/>
    </location>
</feature>
<accession>A0A1I5JLZ9</accession>
<dbReference type="STRING" id="1993.SAMN04489713_10938"/>
<keyword evidence="4" id="KW-1185">Reference proteome</keyword>
<name>A0A1I5JLZ9_9ACTN</name>
<feature type="transmembrane region" description="Helical" evidence="2">
    <location>
        <begin position="32"/>
        <end position="54"/>
    </location>
</feature>
<dbReference type="InParanoid" id="A0A1I5JLZ9"/>
<proteinExistence type="predicted"/>
<evidence type="ECO:0000313" key="4">
    <source>
        <dbReference type="Proteomes" id="UP000183413"/>
    </source>
</evidence>
<keyword evidence="2" id="KW-0472">Membrane</keyword>
<organism evidence="3 4">
    <name type="scientific">Actinomadura madurae</name>
    <dbReference type="NCBI Taxonomy" id="1993"/>
    <lineage>
        <taxon>Bacteria</taxon>
        <taxon>Bacillati</taxon>
        <taxon>Actinomycetota</taxon>
        <taxon>Actinomycetes</taxon>
        <taxon>Streptosporangiales</taxon>
        <taxon>Thermomonosporaceae</taxon>
        <taxon>Actinomadura</taxon>
    </lineage>
</organism>
<dbReference type="EMBL" id="FOVH01000009">
    <property type="protein sequence ID" value="SFO73376.1"/>
    <property type="molecule type" value="Genomic_DNA"/>
</dbReference>
<dbReference type="AlphaFoldDB" id="A0A1I5JLZ9"/>
<evidence type="ECO:0000256" key="1">
    <source>
        <dbReference type="SAM" id="MobiDB-lite"/>
    </source>
</evidence>
<evidence type="ECO:0000313" key="3">
    <source>
        <dbReference type="EMBL" id="SFO73376.1"/>
    </source>
</evidence>
<dbReference type="Proteomes" id="UP000183413">
    <property type="component" value="Unassembled WGS sequence"/>
</dbReference>